<dbReference type="InterPro" id="IPR000873">
    <property type="entry name" value="AMP-dep_synth/lig_dom"/>
</dbReference>
<dbReference type="EMBL" id="CAJHCQ010000020">
    <property type="protein sequence ID" value="CAD6556363.1"/>
    <property type="molecule type" value="Genomic_DNA"/>
</dbReference>
<evidence type="ECO:0000313" key="4">
    <source>
        <dbReference type="Proteomes" id="UP000656319"/>
    </source>
</evidence>
<organism evidence="3 4">
    <name type="scientific">Paraburkholderia hiiakae</name>
    <dbReference type="NCBI Taxonomy" id="1081782"/>
    <lineage>
        <taxon>Bacteria</taxon>
        <taxon>Pseudomonadati</taxon>
        <taxon>Pseudomonadota</taxon>
        <taxon>Betaproteobacteria</taxon>
        <taxon>Burkholderiales</taxon>
        <taxon>Burkholderiaceae</taxon>
        <taxon>Paraburkholderia</taxon>
    </lineage>
</organism>
<feature type="domain" description="AMP-dependent synthetase/ligase" evidence="2">
    <location>
        <begin position="14"/>
        <end position="88"/>
    </location>
</feature>
<dbReference type="Proteomes" id="UP000656319">
    <property type="component" value="Unassembled WGS sequence"/>
</dbReference>
<dbReference type="RefSeq" id="WP_201699616.1">
    <property type="nucleotide sequence ID" value="NZ_CAJHCQ010000020.1"/>
</dbReference>
<protein>
    <recommendedName>
        <fullName evidence="2">AMP-dependent synthetase/ligase domain-containing protein</fullName>
    </recommendedName>
</protein>
<proteinExistence type="predicted"/>
<evidence type="ECO:0000313" key="3">
    <source>
        <dbReference type="EMBL" id="CAD6556363.1"/>
    </source>
</evidence>
<feature type="region of interest" description="Disordered" evidence="1">
    <location>
        <begin position="88"/>
        <end position="115"/>
    </location>
</feature>
<dbReference type="InterPro" id="IPR042099">
    <property type="entry name" value="ANL_N_sf"/>
</dbReference>
<name>A0ABM8P4S4_9BURK</name>
<comment type="caution">
    <text evidence="3">The sequence shown here is derived from an EMBL/GenBank/DDBJ whole genome shotgun (WGS) entry which is preliminary data.</text>
</comment>
<dbReference type="Gene3D" id="3.40.50.12780">
    <property type="entry name" value="N-terminal domain of ligase-like"/>
    <property type="match status" value="1"/>
</dbReference>
<sequence length="115" mass="12058">MAFVVINHLAAVMAGTTDSDCSIVVAPLSHGAGIQGLLNVARGAAAVIPPSETMDPEVVWALVEKHKVGNLFAVPTIIKMLVEHPPLPEGATLGTSEEDDEGPGIEEITRARLRQ</sequence>
<evidence type="ECO:0000256" key="1">
    <source>
        <dbReference type="SAM" id="MobiDB-lite"/>
    </source>
</evidence>
<dbReference type="SUPFAM" id="SSF56801">
    <property type="entry name" value="Acetyl-CoA synthetase-like"/>
    <property type="match status" value="1"/>
</dbReference>
<accession>A0ABM8P4S4</accession>
<reference evidence="3 4" key="1">
    <citation type="submission" date="2020-10" db="EMBL/GenBank/DDBJ databases">
        <authorList>
            <person name="Peeters C."/>
        </authorList>
    </citation>
    <scope>NUCLEOTIDE SEQUENCE [LARGE SCALE GENOMIC DNA]</scope>
    <source>
        <strain evidence="3 4">LMG 27952</strain>
    </source>
</reference>
<evidence type="ECO:0000259" key="2">
    <source>
        <dbReference type="Pfam" id="PF00501"/>
    </source>
</evidence>
<keyword evidence="4" id="KW-1185">Reference proteome</keyword>
<gene>
    <name evidence="3" type="ORF">LMG27952_06103</name>
</gene>
<dbReference type="Pfam" id="PF00501">
    <property type="entry name" value="AMP-binding"/>
    <property type="match status" value="1"/>
</dbReference>